<dbReference type="InParanoid" id="A0A1I1VSM9"/>
<reference evidence="1 2" key="1">
    <citation type="submission" date="2016-10" db="EMBL/GenBank/DDBJ databases">
        <authorList>
            <person name="de Groot N.N."/>
        </authorList>
    </citation>
    <scope>NUCLEOTIDE SEQUENCE [LARGE SCALE GENOMIC DNA]</scope>
    <source>
        <strain evidence="1 2">DSM 19012</strain>
    </source>
</reference>
<protein>
    <recommendedName>
        <fullName evidence="3">Transposase, Mutator family</fullName>
    </recommendedName>
</protein>
<evidence type="ECO:0008006" key="3">
    <source>
        <dbReference type="Google" id="ProtNLM"/>
    </source>
</evidence>
<sequence>MADKKKETPEYRALCNLALEKLHRGKSLSGEGGVLEPIIKEFLGSALSAEMENHYLEEERSFGNKPGKESNQNKRSIYLRIWHF</sequence>
<gene>
    <name evidence="1" type="ORF">SAMN05444380_10339</name>
</gene>
<dbReference type="Proteomes" id="UP000181976">
    <property type="component" value="Unassembled WGS sequence"/>
</dbReference>
<name>A0A1I1VSM9_9BACT</name>
<organism evidence="1 2">
    <name type="scientific">Thermophagus xiamenensis</name>
    <dbReference type="NCBI Taxonomy" id="385682"/>
    <lineage>
        <taxon>Bacteria</taxon>
        <taxon>Pseudomonadati</taxon>
        <taxon>Bacteroidota</taxon>
        <taxon>Bacteroidia</taxon>
        <taxon>Marinilabiliales</taxon>
        <taxon>Marinilabiliaceae</taxon>
        <taxon>Thermophagus</taxon>
    </lineage>
</organism>
<evidence type="ECO:0000313" key="1">
    <source>
        <dbReference type="EMBL" id="SFD85769.1"/>
    </source>
</evidence>
<dbReference type="AlphaFoldDB" id="A0A1I1VSM9"/>
<keyword evidence="2" id="KW-1185">Reference proteome</keyword>
<dbReference type="EMBL" id="FONA01000003">
    <property type="protein sequence ID" value="SFD85769.1"/>
    <property type="molecule type" value="Genomic_DNA"/>
</dbReference>
<proteinExistence type="predicted"/>
<evidence type="ECO:0000313" key="2">
    <source>
        <dbReference type="Proteomes" id="UP000181976"/>
    </source>
</evidence>
<dbReference type="RefSeq" id="WP_010526816.1">
    <property type="nucleotide sequence ID" value="NZ_AFSL01000019.1"/>
</dbReference>
<accession>A0A1I1VSM9</accession>